<sequence length="95" mass="10984">MCNCAWIFINGYVLYVCLFHSLCYLLLILPFMFCKNWVRDRDFAGMGHNREVPLAEGLLKSKSNDADLRTRKAKLIAKVIGDQSETVWTPYSEFS</sequence>
<evidence type="ECO:0000256" key="1">
    <source>
        <dbReference type="SAM" id="Phobius"/>
    </source>
</evidence>
<name>A0A0A9EIR4_ARUDO</name>
<evidence type="ECO:0000313" key="2">
    <source>
        <dbReference type="EMBL" id="JAD95947.1"/>
    </source>
</evidence>
<protein>
    <submittedName>
        <fullName evidence="2">Uncharacterized protein</fullName>
    </submittedName>
</protein>
<keyword evidence="1" id="KW-0472">Membrane</keyword>
<reference evidence="2" key="1">
    <citation type="submission" date="2014-09" db="EMBL/GenBank/DDBJ databases">
        <authorList>
            <person name="Magalhaes I.L.F."/>
            <person name="Oliveira U."/>
            <person name="Santos F.R."/>
            <person name="Vidigal T.H.D.A."/>
            <person name="Brescovit A.D."/>
            <person name="Santos A.J."/>
        </authorList>
    </citation>
    <scope>NUCLEOTIDE SEQUENCE</scope>
    <source>
        <tissue evidence="2">Shoot tissue taken approximately 20 cm above the soil surface</tissue>
    </source>
</reference>
<reference evidence="2" key="2">
    <citation type="journal article" date="2015" name="Data Brief">
        <title>Shoot transcriptome of the giant reed, Arundo donax.</title>
        <authorList>
            <person name="Barrero R.A."/>
            <person name="Guerrero F.D."/>
            <person name="Moolhuijzen P."/>
            <person name="Goolsby J.A."/>
            <person name="Tidwell J."/>
            <person name="Bellgard S.E."/>
            <person name="Bellgard M.I."/>
        </authorList>
    </citation>
    <scope>NUCLEOTIDE SEQUENCE</scope>
    <source>
        <tissue evidence="2">Shoot tissue taken approximately 20 cm above the soil surface</tissue>
    </source>
</reference>
<keyword evidence="1" id="KW-0812">Transmembrane</keyword>
<feature type="transmembrane region" description="Helical" evidence="1">
    <location>
        <begin position="12"/>
        <end position="33"/>
    </location>
</feature>
<organism evidence="2">
    <name type="scientific">Arundo donax</name>
    <name type="common">Giant reed</name>
    <name type="synonym">Donax arundinaceus</name>
    <dbReference type="NCBI Taxonomy" id="35708"/>
    <lineage>
        <taxon>Eukaryota</taxon>
        <taxon>Viridiplantae</taxon>
        <taxon>Streptophyta</taxon>
        <taxon>Embryophyta</taxon>
        <taxon>Tracheophyta</taxon>
        <taxon>Spermatophyta</taxon>
        <taxon>Magnoliopsida</taxon>
        <taxon>Liliopsida</taxon>
        <taxon>Poales</taxon>
        <taxon>Poaceae</taxon>
        <taxon>PACMAD clade</taxon>
        <taxon>Arundinoideae</taxon>
        <taxon>Arundineae</taxon>
        <taxon>Arundo</taxon>
    </lineage>
</organism>
<dbReference type="AlphaFoldDB" id="A0A0A9EIR4"/>
<accession>A0A0A9EIR4</accession>
<keyword evidence="1" id="KW-1133">Transmembrane helix</keyword>
<dbReference type="EMBL" id="GBRH01201948">
    <property type="protein sequence ID" value="JAD95947.1"/>
    <property type="molecule type" value="Transcribed_RNA"/>
</dbReference>
<proteinExistence type="predicted"/>